<feature type="transmembrane region" description="Helical" evidence="1">
    <location>
        <begin position="100"/>
        <end position="121"/>
    </location>
</feature>
<name>A0A382Z8L3_9ZZZZ</name>
<feature type="non-terminal residue" evidence="2">
    <location>
        <position position="1"/>
    </location>
</feature>
<dbReference type="EMBL" id="UINC01181916">
    <property type="protein sequence ID" value="SVD91857.1"/>
    <property type="molecule type" value="Genomic_DNA"/>
</dbReference>
<evidence type="ECO:0000256" key="1">
    <source>
        <dbReference type="SAM" id="Phobius"/>
    </source>
</evidence>
<reference evidence="2" key="1">
    <citation type="submission" date="2018-05" db="EMBL/GenBank/DDBJ databases">
        <authorList>
            <person name="Lanie J.A."/>
            <person name="Ng W.-L."/>
            <person name="Kazmierczak K.M."/>
            <person name="Andrzejewski T.M."/>
            <person name="Davidsen T.M."/>
            <person name="Wayne K.J."/>
            <person name="Tettelin H."/>
            <person name="Glass J.I."/>
            <person name="Rusch D."/>
            <person name="Podicherti R."/>
            <person name="Tsui H.-C.T."/>
            <person name="Winkler M.E."/>
        </authorList>
    </citation>
    <scope>NUCLEOTIDE SEQUENCE</scope>
</reference>
<sequence length="130" mass="13757">IDDSGSAAWPTGFDDQSPQCEVLIPDGGTSENCQFQILTPSNLEYTWEGCVIVLEDGGSVPKSCPSSNVVNIKVEAKTLGIGSIELTGNESIFGEYSDEAPIIIGGVATVLVLAIIGMLVARRKRRSLND</sequence>
<evidence type="ECO:0000313" key="2">
    <source>
        <dbReference type="EMBL" id="SVD91857.1"/>
    </source>
</evidence>
<gene>
    <name evidence="2" type="ORF">METZ01_LOCUS444711</name>
</gene>
<keyword evidence="1" id="KW-0472">Membrane</keyword>
<protein>
    <submittedName>
        <fullName evidence="2">Uncharacterized protein</fullName>
    </submittedName>
</protein>
<keyword evidence="1" id="KW-1133">Transmembrane helix</keyword>
<proteinExistence type="predicted"/>
<organism evidence="2">
    <name type="scientific">marine metagenome</name>
    <dbReference type="NCBI Taxonomy" id="408172"/>
    <lineage>
        <taxon>unclassified sequences</taxon>
        <taxon>metagenomes</taxon>
        <taxon>ecological metagenomes</taxon>
    </lineage>
</organism>
<dbReference type="AlphaFoldDB" id="A0A382Z8L3"/>
<accession>A0A382Z8L3</accession>
<keyword evidence="1" id="KW-0812">Transmembrane</keyword>